<evidence type="ECO:0000259" key="2">
    <source>
        <dbReference type="Pfam" id="PF05378"/>
    </source>
</evidence>
<gene>
    <name evidence="3" type="ORF">A2V81_04725</name>
</gene>
<proteinExistence type="predicted"/>
<dbReference type="Proteomes" id="UP000177614">
    <property type="component" value="Unassembled WGS sequence"/>
</dbReference>
<organism evidence="3 4">
    <name type="scientific">Candidatus Abawacabacteria bacterium RBG_16_42_10</name>
    <dbReference type="NCBI Taxonomy" id="1817814"/>
    <lineage>
        <taxon>Bacteria</taxon>
        <taxon>Candidatus Abawacaibacteriota</taxon>
    </lineage>
</organism>
<dbReference type="AlphaFoldDB" id="A0A1F4XK74"/>
<dbReference type="Pfam" id="PF01968">
    <property type="entry name" value="Hydantoinase_A"/>
    <property type="match status" value="1"/>
</dbReference>
<dbReference type="GO" id="GO:0006749">
    <property type="term" value="P:glutathione metabolic process"/>
    <property type="evidence" value="ECO:0007669"/>
    <property type="project" value="TreeGrafter"/>
</dbReference>
<protein>
    <recommendedName>
        <fullName evidence="5">5-oxoprolinase</fullName>
    </recommendedName>
</protein>
<dbReference type="PANTHER" id="PTHR11365">
    <property type="entry name" value="5-OXOPROLINASE RELATED"/>
    <property type="match status" value="1"/>
</dbReference>
<reference evidence="3 4" key="1">
    <citation type="journal article" date="2016" name="Nat. Commun.">
        <title>Thousands of microbial genomes shed light on interconnected biogeochemical processes in an aquifer system.</title>
        <authorList>
            <person name="Anantharaman K."/>
            <person name="Brown C.T."/>
            <person name="Hug L.A."/>
            <person name="Sharon I."/>
            <person name="Castelle C.J."/>
            <person name="Probst A.J."/>
            <person name="Thomas B.C."/>
            <person name="Singh A."/>
            <person name="Wilkins M.J."/>
            <person name="Karaoz U."/>
            <person name="Brodie E.L."/>
            <person name="Williams K.H."/>
            <person name="Hubbard S.S."/>
            <person name="Banfield J.F."/>
        </authorList>
    </citation>
    <scope>NUCLEOTIDE SEQUENCE [LARGE SCALE GENOMIC DNA]</scope>
</reference>
<sequence length="688" mass="74978">MKMALRIGVDIGGTFTDAIAISESGIKTAKVPSNPSKPGEAVLTAVNALNLEESPERFLHGTTLVTNMLLERKGAKTGFITSQGMRDILHIGRHERPLNYAIKQEIPHQHHPPVPRKWRLTVPERVDAQGEVITPLDETMVRRAARELADMGVEAIAIGFLHSYQYLEHEKMAEEWVREEAPDLFICTSSEISPRFREYERFLTTAWNARVAPQAARYVSNLARELDSRWPGLKLTLMTSNGGLEEVNMKSDATYGDLRRTPIRLGLSGPAAAGNAITRVAYDLHLNNCVGLDVGGTSSDIVVVREGRLREAPWEERKIGGYVLQIPMLDLYTIGAGGGSLVHRDEFGAMHVGPQSAGADPGPACYDRGGSQATVTDAAAVAGRLPGNILLGGTMPIRVDLAQNAIAEAFGVDTLEESIRSALQVLSLAEANIAFGIRERTVARGLDPAELALVAAGGAGPLLACGVAETLGLAEVIVPHRPGLLAAWGLLVAPDRREATVTILRLLSEITAKEAKAYYSEAEKKISASLPEGANLLKIAALRYLGQGFEVEILLNNPTDIVSLATKFHETHQHEYGFSIPEAEVEWVELRAFWEVPGANLDFPLPNTKGQKTDEQVSVWEFDPEQNDVKSRPFETLAKYIPRDFLVSGSQIEGPAIIPEQDATTYIPTGWKAHVTENGYLRIKKGER</sequence>
<dbReference type="STRING" id="1817814.A2V81_04725"/>
<evidence type="ECO:0008006" key="5">
    <source>
        <dbReference type="Google" id="ProtNLM"/>
    </source>
</evidence>
<comment type="caution">
    <text evidence="3">The sequence shown here is derived from an EMBL/GenBank/DDBJ whole genome shotgun (WGS) entry which is preliminary data.</text>
</comment>
<evidence type="ECO:0000313" key="4">
    <source>
        <dbReference type="Proteomes" id="UP000177614"/>
    </source>
</evidence>
<evidence type="ECO:0000313" key="3">
    <source>
        <dbReference type="EMBL" id="OGC82018.1"/>
    </source>
</evidence>
<dbReference type="GO" id="GO:0017168">
    <property type="term" value="F:5-oxoprolinase (ATP-hydrolyzing) activity"/>
    <property type="evidence" value="ECO:0007669"/>
    <property type="project" value="TreeGrafter"/>
</dbReference>
<feature type="domain" description="Hydantoinase/oxoprolinase N-terminal" evidence="2">
    <location>
        <begin position="6"/>
        <end position="180"/>
    </location>
</feature>
<dbReference type="PANTHER" id="PTHR11365:SF23">
    <property type="entry name" value="HYPOTHETICAL 5-OXOPROLINASE (EUROFUNG)-RELATED"/>
    <property type="match status" value="1"/>
</dbReference>
<dbReference type="InterPro" id="IPR008040">
    <property type="entry name" value="Hydant_A_N"/>
</dbReference>
<dbReference type="Pfam" id="PF05378">
    <property type="entry name" value="Hydant_A_N"/>
    <property type="match status" value="1"/>
</dbReference>
<dbReference type="InterPro" id="IPR045079">
    <property type="entry name" value="Oxoprolinase-like"/>
</dbReference>
<feature type="domain" description="Hydantoinase A/oxoprolinase" evidence="1">
    <location>
        <begin position="201"/>
        <end position="494"/>
    </location>
</feature>
<evidence type="ECO:0000259" key="1">
    <source>
        <dbReference type="Pfam" id="PF01968"/>
    </source>
</evidence>
<dbReference type="EMBL" id="MEWR01000012">
    <property type="protein sequence ID" value="OGC82018.1"/>
    <property type="molecule type" value="Genomic_DNA"/>
</dbReference>
<name>A0A1F4XK74_9BACT</name>
<accession>A0A1F4XK74</accession>
<dbReference type="InterPro" id="IPR002821">
    <property type="entry name" value="Hydantoinase_A"/>
</dbReference>
<dbReference type="GO" id="GO:0005829">
    <property type="term" value="C:cytosol"/>
    <property type="evidence" value="ECO:0007669"/>
    <property type="project" value="TreeGrafter"/>
</dbReference>